<protein>
    <submittedName>
        <fullName evidence="2">Uncharacterized protein</fullName>
    </submittedName>
</protein>
<feature type="region of interest" description="Disordered" evidence="1">
    <location>
        <begin position="155"/>
        <end position="182"/>
    </location>
</feature>
<organism evidence="2 3">
    <name type="scientific">Mycolicibacterium frederiksbergense</name>
    <dbReference type="NCBI Taxonomy" id="117567"/>
    <lineage>
        <taxon>Bacteria</taxon>
        <taxon>Bacillati</taxon>
        <taxon>Actinomycetota</taxon>
        <taxon>Actinomycetes</taxon>
        <taxon>Mycobacteriales</taxon>
        <taxon>Mycobacteriaceae</taxon>
        <taxon>Mycolicibacterium</taxon>
    </lineage>
</organism>
<evidence type="ECO:0000313" key="2">
    <source>
        <dbReference type="EMBL" id="MDH6193713.1"/>
    </source>
</evidence>
<dbReference type="EMBL" id="JARXVE010000001">
    <property type="protein sequence ID" value="MDH6193713.1"/>
    <property type="molecule type" value="Genomic_DNA"/>
</dbReference>
<proteinExistence type="predicted"/>
<comment type="caution">
    <text evidence="2">The sequence shown here is derived from an EMBL/GenBank/DDBJ whole genome shotgun (WGS) entry which is preliminary data.</text>
</comment>
<sequence length="212" mass="22733">MAWNRETCLRRVRLTAARSDVVRRSGSQRDPDAEQPEAPVVELRVEEWCHPLPVVVERLVVEPALVDATPAHARWRGRWGVPRAATGPTLVIRPAGPSRAIWAIWAALPPLVIGSAGSAGLIGSAWAIRPTRPAGSTGVIGSTRSTRALAVTKRTRRPGFGGRHPPGACRQSGGTEGDDQGGCAGQTLDIHVQLPFARVGYPTKRTVFRQAV</sequence>
<accession>A0ABT6KT09</accession>
<evidence type="ECO:0000313" key="3">
    <source>
        <dbReference type="Proteomes" id="UP001160130"/>
    </source>
</evidence>
<gene>
    <name evidence="2" type="ORF">M2272_000334</name>
</gene>
<evidence type="ECO:0000256" key="1">
    <source>
        <dbReference type="SAM" id="MobiDB-lite"/>
    </source>
</evidence>
<dbReference type="Proteomes" id="UP001160130">
    <property type="component" value="Unassembled WGS sequence"/>
</dbReference>
<name>A0ABT6KT09_9MYCO</name>
<keyword evidence="3" id="KW-1185">Reference proteome</keyword>
<reference evidence="2 3" key="1">
    <citation type="submission" date="2023-04" db="EMBL/GenBank/DDBJ databases">
        <title>Forest soil microbial communities from Buena Vista Peninsula, Colon Province, Panama.</title>
        <authorList>
            <person name="Bouskill N."/>
        </authorList>
    </citation>
    <scope>NUCLEOTIDE SEQUENCE [LARGE SCALE GENOMIC DNA]</scope>
    <source>
        <strain evidence="2 3">AC80</strain>
    </source>
</reference>